<reference evidence="6" key="1">
    <citation type="journal article" date="2015" name="Int. J. Syst. Evol. Microbiol.">
        <title>Rhizobium oryzicola sp. nov., potential plant-growth-promoting endophytic bacteria isolated from rice roots.</title>
        <authorList>
            <person name="Zhang X.X."/>
            <person name="Gao J.S."/>
            <person name="Cao Y.H."/>
            <person name="Sheirdil R.A."/>
            <person name="Wang X.C."/>
            <person name="Zhang L."/>
        </authorList>
    </citation>
    <scope>NUCLEOTIDE SEQUENCE</scope>
    <source>
        <strain evidence="6">05753</strain>
    </source>
</reference>
<proteinExistence type="inferred from homology"/>
<dbReference type="InterPro" id="IPR000914">
    <property type="entry name" value="SBP_5_dom"/>
</dbReference>
<dbReference type="PROSITE" id="PS51318">
    <property type="entry name" value="TAT"/>
    <property type="match status" value="1"/>
</dbReference>
<organism evidence="6 7">
    <name type="scientific">Rhizobium oryzicola</name>
    <dbReference type="NCBI Taxonomy" id="1232668"/>
    <lineage>
        <taxon>Bacteria</taxon>
        <taxon>Pseudomonadati</taxon>
        <taxon>Pseudomonadota</taxon>
        <taxon>Alphaproteobacteria</taxon>
        <taxon>Hyphomicrobiales</taxon>
        <taxon>Rhizobiaceae</taxon>
        <taxon>Rhizobium/Agrobacterium group</taxon>
        <taxon>Rhizobium</taxon>
    </lineage>
</organism>
<dbReference type="SUPFAM" id="SSF53850">
    <property type="entry name" value="Periplasmic binding protein-like II"/>
    <property type="match status" value="1"/>
</dbReference>
<evidence type="ECO:0000313" key="7">
    <source>
        <dbReference type="Proteomes" id="UP001169006"/>
    </source>
</evidence>
<dbReference type="Proteomes" id="UP001169006">
    <property type="component" value="Unassembled WGS sequence"/>
</dbReference>
<reference evidence="6" key="2">
    <citation type="submission" date="2023-07" db="EMBL/GenBank/DDBJ databases">
        <authorList>
            <person name="Sun H."/>
        </authorList>
    </citation>
    <scope>NUCLEOTIDE SEQUENCE</scope>
    <source>
        <strain evidence="6">05753</strain>
    </source>
</reference>
<keyword evidence="4" id="KW-0732">Signal</keyword>
<comment type="similarity">
    <text evidence="2">Belongs to the bacterial solute-binding protein 5 family.</text>
</comment>
<comment type="caution">
    <text evidence="6">The sequence shown here is derived from an EMBL/GenBank/DDBJ whole genome shotgun (WGS) entry which is preliminary data.</text>
</comment>
<name>A0ABT8SVX2_9HYPH</name>
<evidence type="ECO:0000256" key="3">
    <source>
        <dbReference type="ARBA" id="ARBA00022448"/>
    </source>
</evidence>
<dbReference type="CDD" id="cd00995">
    <property type="entry name" value="PBP2_NikA_DppA_OppA_like"/>
    <property type="match status" value="1"/>
</dbReference>
<dbReference type="PIRSF" id="PIRSF002741">
    <property type="entry name" value="MppA"/>
    <property type="match status" value="1"/>
</dbReference>
<evidence type="ECO:0000256" key="2">
    <source>
        <dbReference type="ARBA" id="ARBA00005695"/>
    </source>
</evidence>
<dbReference type="PANTHER" id="PTHR30290">
    <property type="entry name" value="PERIPLASMIC BINDING COMPONENT OF ABC TRANSPORTER"/>
    <property type="match status" value="1"/>
</dbReference>
<dbReference type="InterPro" id="IPR030678">
    <property type="entry name" value="Peptide/Ni-bd"/>
</dbReference>
<accession>A0ABT8SVX2</accession>
<keyword evidence="3" id="KW-0813">Transport</keyword>
<keyword evidence="7" id="KW-1185">Reference proteome</keyword>
<evidence type="ECO:0000256" key="1">
    <source>
        <dbReference type="ARBA" id="ARBA00004418"/>
    </source>
</evidence>
<dbReference type="Gene3D" id="3.10.105.10">
    <property type="entry name" value="Dipeptide-binding Protein, Domain 3"/>
    <property type="match status" value="1"/>
</dbReference>
<dbReference type="PANTHER" id="PTHR30290:SF9">
    <property type="entry name" value="OLIGOPEPTIDE-BINDING PROTEIN APPA"/>
    <property type="match status" value="1"/>
</dbReference>
<dbReference type="InterPro" id="IPR006311">
    <property type="entry name" value="TAT_signal"/>
</dbReference>
<evidence type="ECO:0000259" key="5">
    <source>
        <dbReference type="Pfam" id="PF00496"/>
    </source>
</evidence>
<evidence type="ECO:0000313" key="6">
    <source>
        <dbReference type="EMBL" id="MDO1582594.1"/>
    </source>
</evidence>
<protein>
    <submittedName>
        <fullName evidence="6">ABC transporter substrate-binding protein</fullName>
    </submittedName>
</protein>
<sequence>MLSFSPLFDRRRFMQLAAGGVLATASAKEVFAQSKKQLRIAYGAIGADRHPFQLSITPDWDINALVFDSLISLNSNGEPVAGTATAKIERPSPVTIRLTLKPGIQFSNGEPLGAADVKTSMETYLRPEVLNSYLYTPWLERVEIVDDLTVDLISKRPFRIALGYMAYQSFIIPRTATDLQQFSRAPIGSGPFIIAETESSNRILLRRNQKYTRKQPGFEEILLRKIPEDSTRVAALLAKEVDFASSVRVEDVQAIRSMGGSIDELSTLRMMFVRFNMSFDSPLRDVRVRKAINHAVDRVAIQEAFYGGRGAIAKAPVASGTRFFAEGLEPYSFDLAKARKLMAEAGHSSGFSMKLATPMGRYYRDREIAEAIAGQVQQIGVNLEIVPMEWATYLQRVRTEWQTTGKEYGLSLMAWGNPTQDADFGVIPFDTVSNAWNIQGYKNERVQELMTLGRTEFDPTKLKAIYDELQSRIWDDAPWLFLFEMPIINGMSGNLSGVRQNRTETMDWINAQPAK</sequence>
<dbReference type="Gene3D" id="3.40.190.10">
    <property type="entry name" value="Periplasmic binding protein-like II"/>
    <property type="match status" value="1"/>
</dbReference>
<evidence type="ECO:0000256" key="4">
    <source>
        <dbReference type="ARBA" id="ARBA00022729"/>
    </source>
</evidence>
<dbReference type="EMBL" id="JAUKWQ010000003">
    <property type="protein sequence ID" value="MDO1582594.1"/>
    <property type="molecule type" value="Genomic_DNA"/>
</dbReference>
<dbReference type="Pfam" id="PF00496">
    <property type="entry name" value="SBP_bac_5"/>
    <property type="match status" value="1"/>
</dbReference>
<gene>
    <name evidence="6" type="ORF">Q2T52_10875</name>
</gene>
<dbReference type="InterPro" id="IPR039424">
    <property type="entry name" value="SBP_5"/>
</dbReference>
<feature type="domain" description="Solute-binding protein family 5" evidence="5">
    <location>
        <begin position="90"/>
        <end position="434"/>
    </location>
</feature>
<dbReference type="RefSeq" id="WP_302076769.1">
    <property type="nucleotide sequence ID" value="NZ_JAUKWQ010000003.1"/>
</dbReference>
<comment type="subcellular location">
    <subcellularLocation>
        <location evidence="1">Periplasm</location>
    </subcellularLocation>
</comment>